<dbReference type="OrthoDB" id="712487at2"/>
<dbReference type="PROSITE" id="PS51257">
    <property type="entry name" value="PROKAR_LIPOPROTEIN"/>
    <property type="match status" value="1"/>
</dbReference>
<reference evidence="1 2" key="1">
    <citation type="submission" date="2018-04" db="EMBL/GenBank/DDBJ databases">
        <title>Sphingobacterium sp. M46 Genome.</title>
        <authorList>
            <person name="Cheng J."/>
            <person name="Li Y."/>
        </authorList>
    </citation>
    <scope>NUCLEOTIDE SEQUENCE [LARGE SCALE GENOMIC DNA]</scope>
    <source>
        <strain evidence="1 2">M46</strain>
    </source>
</reference>
<sequence length="206" mass="23902">MKVYFLIPFLFFIIACQNRDQKQRVATTQKQAFDYATAEDDYAGILDAIIAYDSSFNEVANFNEVAKTKKPMAYIHQWFIKDSLYNAYDKDVMPDGQRIQKLLGLLGHSQQDSTGYLNQVRGRDTVFIPIQIKKKYNVANHKKPERMEQFLSRYTFHLPILSQDGKKAFVALDYFCGGLCGQGYDFILEKINGKWKVIKCDYTWIA</sequence>
<evidence type="ECO:0000313" key="1">
    <source>
        <dbReference type="EMBL" id="PUV26336.1"/>
    </source>
</evidence>
<evidence type="ECO:0008006" key="3">
    <source>
        <dbReference type="Google" id="ProtNLM"/>
    </source>
</evidence>
<keyword evidence="2" id="KW-1185">Reference proteome</keyword>
<dbReference type="EMBL" id="QCXX01000001">
    <property type="protein sequence ID" value="PUV26336.1"/>
    <property type="molecule type" value="Genomic_DNA"/>
</dbReference>
<gene>
    <name evidence="1" type="ORF">DCO56_05135</name>
</gene>
<protein>
    <recommendedName>
        <fullName evidence="3">Lipoprotein</fullName>
    </recommendedName>
</protein>
<organism evidence="1 2">
    <name type="scientific">Sphingobacterium athyrii</name>
    <dbReference type="NCBI Taxonomy" id="2152717"/>
    <lineage>
        <taxon>Bacteria</taxon>
        <taxon>Pseudomonadati</taxon>
        <taxon>Bacteroidota</taxon>
        <taxon>Sphingobacteriia</taxon>
        <taxon>Sphingobacteriales</taxon>
        <taxon>Sphingobacteriaceae</taxon>
        <taxon>Sphingobacterium</taxon>
    </lineage>
</organism>
<proteinExistence type="predicted"/>
<accession>A0A363NZU7</accession>
<comment type="caution">
    <text evidence="1">The sequence shown here is derived from an EMBL/GenBank/DDBJ whole genome shotgun (WGS) entry which is preliminary data.</text>
</comment>
<dbReference type="RefSeq" id="WP_108632626.1">
    <property type="nucleotide sequence ID" value="NZ_QCXX01000001.1"/>
</dbReference>
<dbReference type="Proteomes" id="UP000250831">
    <property type="component" value="Unassembled WGS sequence"/>
</dbReference>
<dbReference type="AlphaFoldDB" id="A0A363NZU7"/>
<evidence type="ECO:0000313" key="2">
    <source>
        <dbReference type="Proteomes" id="UP000250831"/>
    </source>
</evidence>
<name>A0A363NZU7_9SPHI</name>